<dbReference type="Gene3D" id="1.10.490.10">
    <property type="entry name" value="Globins"/>
    <property type="match status" value="1"/>
</dbReference>
<organism evidence="1 2">
    <name type="scientific">Salinimicrobium tongyeongense</name>
    <dbReference type="NCBI Taxonomy" id="2809707"/>
    <lineage>
        <taxon>Bacteria</taxon>
        <taxon>Pseudomonadati</taxon>
        <taxon>Bacteroidota</taxon>
        <taxon>Flavobacteriia</taxon>
        <taxon>Flavobacteriales</taxon>
        <taxon>Flavobacteriaceae</taxon>
        <taxon>Salinimicrobium</taxon>
    </lineage>
</organism>
<accession>A0ABY6NNH5</accession>
<proteinExistence type="predicted"/>
<dbReference type="SUPFAM" id="SSF46458">
    <property type="entry name" value="Globin-like"/>
    <property type="match status" value="1"/>
</dbReference>
<gene>
    <name evidence="1" type="ORF">JRG66_08840</name>
</gene>
<reference evidence="1" key="1">
    <citation type="submission" date="2021-02" db="EMBL/GenBank/DDBJ databases">
        <title>Salinimicrobium sp. nov. isolated from seawater in Tongyeong, Republic of Korea.</title>
        <authorList>
            <person name="Lee S.-J."/>
        </authorList>
    </citation>
    <scope>NUCLEOTIDE SEQUENCE</scope>
    <source>
        <strain evidence="1">HN-2-9-2</strain>
    </source>
</reference>
<name>A0ABY6NNH5_9FLAO</name>
<dbReference type="InterPro" id="IPR012292">
    <property type="entry name" value="Globin/Proto"/>
</dbReference>
<keyword evidence="2" id="KW-1185">Reference proteome</keyword>
<protein>
    <submittedName>
        <fullName evidence="1">Group III truncated hemoglobin</fullName>
    </submittedName>
</protein>
<dbReference type="EMBL" id="CP069620">
    <property type="protein sequence ID" value="UZH54108.1"/>
    <property type="molecule type" value="Genomic_DNA"/>
</dbReference>
<dbReference type="RefSeq" id="WP_265162414.1">
    <property type="nucleotide sequence ID" value="NZ_CP069620.1"/>
</dbReference>
<dbReference type="InterPro" id="IPR009050">
    <property type="entry name" value="Globin-like_sf"/>
</dbReference>
<dbReference type="CDD" id="cd08916">
    <property type="entry name" value="TrHb3_P"/>
    <property type="match status" value="1"/>
</dbReference>
<evidence type="ECO:0000313" key="1">
    <source>
        <dbReference type="EMBL" id="UZH54108.1"/>
    </source>
</evidence>
<dbReference type="Proteomes" id="UP001163981">
    <property type="component" value="Chromosome"/>
</dbReference>
<evidence type="ECO:0000313" key="2">
    <source>
        <dbReference type="Proteomes" id="UP001163981"/>
    </source>
</evidence>
<sequence length="128" mass="15463">MKNDIQNREDVFLLVSAFYTKVRANTKIGHFFNETIDDWPAHLEKLTDFWETNLFMVSKFRGNPMRAHKEVDREFDHSIEQAHFGEWLNMWYETLDELFEGDRANIAKNRARNMAHNLFMNMYLSRQQ</sequence>